<keyword evidence="2" id="KW-1133">Transmembrane helix</keyword>
<feature type="compositionally biased region" description="Pro residues" evidence="1">
    <location>
        <begin position="100"/>
        <end position="109"/>
    </location>
</feature>
<dbReference type="OrthoDB" id="3622273at2"/>
<evidence type="ECO:0000313" key="3">
    <source>
        <dbReference type="EMBL" id="OXM51742.1"/>
    </source>
</evidence>
<feature type="transmembrane region" description="Helical" evidence="2">
    <location>
        <begin position="15"/>
        <end position="36"/>
    </location>
</feature>
<evidence type="ECO:0000313" key="4">
    <source>
        <dbReference type="Proteomes" id="UP000215223"/>
    </source>
</evidence>
<dbReference type="RefSeq" id="WP_093936273.1">
    <property type="nucleotide sequence ID" value="NZ_NMQT01000091.1"/>
</dbReference>
<feature type="region of interest" description="Disordered" evidence="1">
    <location>
        <begin position="71"/>
        <end position="115"/>
    </location>
</feature>
<name>A0A229RYK1_9PSEU</name>
<protein>
    <submittedName>
        <fullName evidence="3">Uncharacterized protein</fullName>
    </submittedName>
</protein>
<dbReference type="Proteomes" id="UP000215223">
    <property type="component" value="Unassembled WGS sequence"/>
</dbReference>
<comment type="caution">
    <text evidence="3">The sequence shown here is derived from an EMBL/GenBank/DDBJ whole genome shotgun (WGS) entry which is preliminary data.</text>
</comment>
<evidence type="ECO:0000256" key="1">
    <source>
        <dbReference type="SAM" id="MobiDB-lite"/>
    </source>
</evidence>
<dbReference type="AlphaFoldDB" id="A0A229RYK1"/>
<organism evidence="3 4">
    <name type="scientific">Amycolatopsis thailandensis</name>
    <dbReference type="NCBI Taxonomy" id="589330"/>
    <lineage>
        <taxon>Bacteria</taxon>
        <taxon>Bacillati</taxon>
        <taxon>Actinomycetota</taxon>
        <taxon>Actinomycetes</taxon>
        <taxon>Pseudonocardiales</taxon>
        <taxon>Pseudonocardiaceae</taxon>
        <taxon>Amycolatopsis</taxon>
    </lineage>
</organism>
<accession>A0A229RYK1</accession>
<sequence>MLPLYSLYPTFDKPGAWFIFGLLAALVVVQGVHRYLAIRASAYMVTDRRVVAWARGQQTISRFLNELAPPQVTEHKNGTGTITFGGPGAPLVTVDDDPPAGAPKPPPSPELNGIDHPRQVFELIVKAQRQSRRHR</sequence>
<proteinExistence type="predicted"/>
<gene>
    <name evidence="3" type="ORF">CFP71_24415</name>
</gene>
<keyword evidence="2" id="KW-0472">Membrane</keyword>
<keyword evidence="4" id="KW-1185">Reference proteome</keyword>
<keyword evidence="2" id="KW-0812">Transmembrane</keyword>
<dbReference type="EMBL" id="NMQT01000091">
    <property type="protein sequence ID" value="OXM51742.1"/>
    <property type="molecule type" value="Genomic_DNA"/>
</dbReference>
<evidence type="ECO:0000256" key="2">
    <source>
        <dbReference type="SAM" id="Phobius"/>
    </source>
</evidence>
<reference evidence="3 4" key="1">
    <citation type="submission" date="2017-07" db="EMBL/GenBank/DDBJ databases">
        <title>Amycolatopsis thailandensis Genome sequencing and assembly.</title>
        <authorList>
            <person name="Kaur N."/>
            <person name="Mayilraj S."/>
        </authorList>
    </citation>
    <scope>NUCLEOTIDE SEQUENCE [LARGE SCALE GENOMIC DNA]</scope>
    <source>
        <strain evidence="3 4">JCM 16380</strain>
    </source>
</reference>